<evidence type="ECO:0000256" key="3">
    <source>
        <dbReference type="ARBA" id="ARBA00023125"/>
    </source>
</evidence>
<dbReference type="PATRIC" id="fig|1423783.4.peg.1247"/>
<evidence type="ECO:0000313" key="7">
    <source>
        <dbReference type="Proteomes" id="UP000051922"/>
    </source>
</evidence>
<dbReference type="InterPro" id="IPR000524">
    <property type="entry name" value="Tscrpt_reg_HTH_GntR"/>
</dbReference>
<dbReference type="SUPFAM" id="SSF46785">
    <property type="entry name" value="Winged helix' DNA-binding domain"/>
    <property type="match status" value="1"/>
</dbReference>
<dbReference type="InterPro" id="IPR011663">
    <property type="entry name" value="UTRA"/>
</dbReference>
<evidence type="ECO:0000256" key="1">
    <source>
        <dbReference type="ARBA" id="ARBA00022491"/>
    </source>
</evidence>
<dbReference type="GO" id="GO:0045892">
    <property type="term" value="P:negative regulation of DNA-templated transcription"/>
    <property type="evidence" value="ECO:0007669"/>
    <property type="project" value="TreeGrafter"/>
</dbReference>
<reference evidence="6 7" key="1">
    <citation type="journal article" date="2015" name="Genome Announc.">
        <title>Expanding the biotechnology potential of lactobacilli through comparative genomics of 213 strains and associated genera.</title>
        <authorList>
            <person name="Sun Z."/>
            <person name="Harris H.M."/>
            <person name="McCann A."/>
            <person name="Guo C."/>
            <person name="Argimon S."/>
            <person name="Zhang W."/>
            <person name="Yang X."/>
            <person name="Jeffery I.B."/>
            <person name="Cooney J.C."/>
            <person name="Kagawa T.F."/>
            <person name="Liu W."/>
            <person name="Song Y."/>
            <person name="Salvetti E."/>
            <person name="Wrobel A."/>
            <person name="Rasinkangas P."/>
            <person name="Parkhill J."/>
            <person name="Rea M.C."/>
            <person name="O'Sullivan O."/>
            <person name="Ritari J."/>
            <person name="Douillard F.P."/>
            <person name="Paul Ross R."/>
            <person name="Yang R."/>
            <person name="Briner A.E."/>
            <person name="Felis G.E."/>
            <person name="de Vos W.M."/>
            <person name="Barrangou R."/>
            <person name="Klaenhammer T.R."/>
            <person name="Caufield P.W."/>
            <person name="Cui Y."/>
            <person name="Zhang H."/>
            <person name="O'Toole P.W."/>
        </authorList>
    </citation>
    <scope>NUCLEOTIDE SEQUENCE [LARGE SCALE GENOMIC DNA]</scope>
    <source>
        <strain evidence="6 7">DSM 15945</strain>
    </source>
</reference>
<dbReference type="GO" id="GO:0003700">
    <property type="term" value="F:DNA-binding transcription factor activity"/>
    <property type="evidence" value="ECO:0007669"/>
    <property type="project" value="InterPro"/>
</dbReference>
<gene>
    <name evidence="6" type="ORF">FC50_GL001206</name>
</gene>
<organism evidence="6 7">
    <name type="scientific">Lacticaseibacillus pantheris DSM 15945 = JCM 12539 = NBRC 106106</name>
    <dbReference type="NCBI Taxonomy" id="1423783"/>
    <lineage>
        <taxon>Bacteria</taxon>
        <taxon>Bacillati</taxon>
        <taxon>Bacillota</taxon>
        <taxon>Bacilli</taxon>
        <taxon>Lactobacillales</taxon>
        <taxon>Lactobacillaceae</taxon>
        <taxon>Lacticaseibacillus</taxon>
    </lineage>
</organism>
<dbReference type="AlphaFoldDB" id="A0A0R1TX95"/>
<dbReference type="GO" id="GO:0003677">
    <property type="term" value="F:DNA binding"/>
    <property type="evidence" value="ECO:0007669"/>
    <property type="project" value="UniProtKB-KW"/>
</dbReference>
<keyword evidence="3" id="KW-0238">DNA-binding</keyword>
<dbReference type="PANTHER" id="PTHR44846:SF4">
    <property type="entry name" value="HTH GNTR-TYPE DOMAIN-CONTAINING PROTEIN"/>
    <property type="match status" value="1"/>
</dbReference>
<evidence type="ECO:0000313" key="6">
    <source>
        <dbReference type="EMBL" id="KRL85814.1"/>
    </source>
</evidence>
<evidence type="ECO:0000259" key="5">
    <source>
        <dbReference type="PROSITE" id="PS50949"/>
    </source>
</evidence>
<keyword evidence="7" id="KW-1185">Reference proteome</keyword>
<accession>A0A0R1TX95</accession>
<evidence type="ECO:0000256" key="4">
    <source>
        <dbReference type="ARBA" id="ARBA00023163"/>
    </source>
</evidence>
<dbReference type="RefSeq" id="WP_056956708.1">
    <property type="nucleotide sequence ID" value="NZ_AZFJ01000049.1"/>
</dbReference>
<dbReference type="InterPro" id="IPR028978">
    <property type="entry name" value="Chorismate_lyase_/UTRA_dom_sf"/>
</dbReference>
<keyword evidence="2" id="KW-0805">Transcription regulation</keyword>
<dbReference type="Gene3D" id="1.10.10.10">
    <property type="entry name" value="Winged helix-like DNA-binding domain superfamily/Winged helix DNA-binding domain"/>
    <property type="match status" value="1"/>
</dbReference>
<dbReference type="InterPro" id="IPR036390">
    <property type="entry name" value="WH_DNA-bd_sf"/>
</dbReference>
<dbReference type="Pfam" id="PF00392">
    <property type="entry name" value="GntR"/>
    <property type="match status" value="1"/>
</dbReference>
<keyword evidence="4" id="KW-0804">Transcription</keyword>
<dbReference type="Proteomes" id="UP000051922">
    <property type="component" value="Unassembled WGS sequence"/>
</dbReference>
<comment type="caution">
    <text evidence="6">The sequence shown here is derived from an EMBL/GenBank/DDBJ whole genome shotgun (WGS) entry which is preliminary data.</text>
</comment>
<name>A0A0R1TX95_9LACO</name>
<evidence type="ECO:0000256" key="2">
    <source>
        <dbReference type="ARBA" id="ARBA00023015"/>
    </source>
</evidence>
<keyword evidence="1" id="KW-0678">Repressor</keyword>
<sequence length="239" mass="26872">MGEPKYARIIKKIKSRIANKTYKPGELLPKQEELASELAVSRMTIKRAMDILAEDGVVIPQRGIGTLVRKQPGRPAGQLPVNAYEGLSKDLGVPVTSKVLYFDIHFPDAKVQEALELEANEPVYEIKRLRIVNGEPYGLEHTFLTMKIIPNLDKDALLGSFYTFLKEERGLKVGSQYRIISAEKAGDDDVKYLGSAPDEPVLQVEQTTYLEDGRPFDMSIDHHPYSVHHKYTYLSGKSI</sequence>
<dbReference type="STRING" id="1423783.FC50_GL001206"/>
<dbReference type="PANTHER" id="PTHR44846">
    <property type="entry name" value="MANNOSYL-D-GLYCERATE TRANSPORT/METABOLISM SYSTEM REPRESSOR MNGR-RELATED"/>
    <property type="match status" value="1"/>
</dbReference>
<dbReference type="Pfam" id="PF07702">
    <property type="entry name" value="UTRA"/>
    <property type="match status" value="1"/>
</dbReference>
<dbReference type="CDD" id="cd07377">
    <property type="entry name" value="WHTH_GntR"/>
    <property type="match status" value="1"/>
</dbReference>
<dbReference type="Gene3D" id="3.40.1410.10">
    <property type="entry name" value="Chorismate lyase-like"/>
    <property type="match status" value="1"/>
</dbReference>
<dbReference type="PRINTS" id="PR00035">
    <property type="entry name" value="HTHGNTR"/>
</dbReference>
<feature type="domain" description="HTH gntR-type" evidence="5">
    <location>
        <begin position="3"/>
        <end position="71"/>
    </location>
</feature>
<dbReference type="PROSITE" id="PS50949">
    <property type="entry name" value="HTH_GNTR"/>
    <property type="match status" value="1"/>
</dbReference>
<dbReference type="InterPro" id="IPR036388">
    <property type="entry name" value="WH-like_DNA-bd_sf"/>
</dbReference>
<dbReference type="OrthoDB" id="9815017at2"/>
<dbReference type="FunFam" id="3.40.1410.10:FF:000008">
    <property type="entry name" value="Transcriptional regulator, GntR family"/>
    <property type="match status" value="1"/>
</dbReference>
<dbReference type="EMBL" id="AZFJ01000049">
    <property type="protein sequence ID" value="KRL85814.1"/>
    <property type="molecule type" value="Genomic_DNA"/>
</dbReference>
<dbReference type="SMART" id="SM00345">
    <property type="entry name" value="HTH_GNTR"/>
    <property type="match status" value="1"/>
</dbReference>
<dbReference type="InterPro" id="IPR050679">
    <property type="entry name" value="Bact_HTH_transcr_reg"/>
</dbReference>
<protein>
    <submittedName>
        <fullName evidence="6">GntR family transcriptional regulator</fullName>
    </submittedName>
</protein>
<proteinExistence type="predicted"/>
<dbReference type="SUPFAM" id="SSF64288">
    <property type="entry name" value="Chorismate lyase-like"/>
    <property type="match status" value="1"/>
</dbReference>
<dbReference type="SMART" id="SM00866">
    <property type="entry name" value="UTRA"/>
    <property type="match status" value="1"/>
</dbReference>